<keyword evidence="6 9" id="KW-0227">DNA damage</keyword>
<evidence type="ECO:0000313" key="13">
    <source>
        <dbReference type="Proteomes" id="UP000824065"/>
    </source>
</evidence>
<keyword evidence="7 9" id="KW-0234">DNA repair</keyword>
<dbReference type="Gene3D" id="3.30.160.70">
    <property type="entry name" value="Methylated DNA-protein cysteine methyltransferase domain"/>
    <property type="match status" value="1"/>
</dbReference>
<dbReference type="SUPFAM" id="SSF53155">
    <property type="entry name" value="Methylated DNA-protein cysteine methyltransferase domain"/>
    <property type="match status" value="1"/>
</dbReference>
<dbReference type="PANTHER" id="PTHR10815">
    <property type="entry name" value="METHYLATED-DNA--PROTEIN-CYSTEINE METHYLTRANSFERASE"/>
    <property type="match status" value="1"/>
</dbReference>
<protein>
    <recommendedName>
        <fullName evidence="9">Methylated-DNA--protein-cysteine methyltransferase</fullName>
        <ecNumber evidence="9">2.1.1.63</ecNumber>
    </recommendedName>
    <alternativeName>
        <fullName evidence="9">6-O-methylguanine-DNA methyltransferase</fullName>
        <shortName evidence="9">MGMT</shortName>
    </alternativeName>
    <alternativeName>
        <fullName evidence="9">O-6-methylguanine-DNA-alkyltransferase</fullName>
    </alternativeName>
</protein>
<proteinExistence type="inferred from homology"/>
<dbReference type="InterPro" id="IPR001497">
    <property type="entry name" value="MethylDNA_cys_MeTrfase_AS"/>
</dbReference>
<organism evidence="12 13">
    <name type="scientific">Candidatus Faecalibacterium gallistercoris</name>
    <dbReference type="NCBI Taxonomy" id="2838579"/>
    <lineage>
        <taxon>Bacteria</taxon>
        <taxon>Bacillati</taxon>
        <taxon>Bacillota</taxon>
        <taxon>Clostridia</taxon>
        <taxon>Eubacteriales</taxon>
        <taxon>Oscillospiraceae</taxon>
        <taxon>Faecalibacterium</taxon>
    </lineage>
</organism>
<evidence type="ECO:0000256" key="1">
    <source>
        <dbReference type="ARBA" id="ARBA00001286"/>
    </source>
</evidence>
<evidence type="ECO:0000256" key="9">
    <source>
        <dbReference type="HAMAP-Rule" id="MF_00772"/>
    </source>
</evidence>
<accession>A0A9D2FFA8</accession>
<feature type="domain" description="Methylguanine DNA methyltransferase ribonuclease-like" evidence="11">
    <location>
        <begin position="9"/>
        <end position="68"/>
    </location>
</feature>
<evidence type="ECO:0000256" key="3">
    <source>
        <dbReference type="ARBA" id="ARBA00022490"/>
    </source>
</evidence>
<dbReference type="EC" id="2.1.1.63" evidence="9"/>
<dbReference type="GO" id="GO:0032259">
    <property type="term" value="P:methylation"/>
    <property type="evidence" value="ECO:0007669"/>
    <property type="project" value="UniProtKB-KW"/>
</dbReference>
<dbReference type="PANTHER" id="PTHR10815:SF5">
    <property type="entry name" value="METHYLATED-DNA--PROTEIN-CYSTEINE METHYLTRANSFERASE"/>
    <property type="match status" value="1"/>
</dbReference>
<comment type="caution">
    <text evidence="12">The sequence shown here is derived from an EMBL/GenBank/DDBJ whole genome shotgun (WGS) entry which is preliminary data.</text>
</comment>
<reference evidence="12" key="2">
    <citation type="submission" date="2021-04" db="EMBL/GenBank/DDBJ databases">
        <authorList>
            <person name="Gilroy R."/>
        </authorList>
    </citation>
    <scope>NUCLEOTIDE SEQUENCE</scope>
    <source>
        <strain evidence="12">ChiBcec16-3735</strain>
    </source>
</reference>
<keyword evidence="3 9" id="KW-0963">Cytoplasm</keyword>
<name>A0A9D2FFA8_9FIRM</name>
<dbReference type="EMBL" id="DXBJ01000014">
    <property type="protein sequence ID" value="HIZ57408.1"/>
    <property type="molecule type" value="Genomic_DNA"/>
</dbReference>
<dbReference type="InterPro" id="IPR014048">
    <property type="entry name" value="MethylDNA_cys_MeTrfase_DNA-bd"/>
</dbReference>
<comment type="subcellular location">
    <subcellularLocation>
        <location evidence="9">Cytoplasm</location>
    </subcellularLocation>
</comment>
<keyword evidence="5 9" id="KW-0808">Transferase</keyword>
<dbReference type="Pfam" id="PF02870">
    <property type="entry name" value="Methyltransf_1N"/>
    <property type="match status" value="1"/>
</dbReference>
<dbReference type="GO" id="GO:0006307">
    <property type="term" value="P:DNA alkylation repair"/>
    <property type="evidence" value="ECO:0007669"/>
    <property type="project" value="UniProtKB-UniRule"/>
</dbReference>
<sequence>MQTLCRHATPLGPVLLTADEAGLTGLWFAGQARAPLPPGALPPEGDSPALAQARRWLDEYFAGRQPGFMPPLHLAGSEFQRAVWDILRAIPYGCTVTYGDIARRLAPQSPTGRMSAQAVGGAVGRNPVSILVPCHRVVGAAGRLTGYAGGLERKRWLLEWEGAQRSQRNHD</sequence>
<dbReference type="InterPro" id="IPR008332">
    <property type="entry name" value="MethylG_MeTrfase_N"/>
</dbReference>
<comment type="similarity">
    <text evidence="2 9">Belongs to the MGMT family.</text>
</comment>
<gene>
    <name evidence="12" type="ORF">H9725_02290</name>
</gene>
<dbReference type="CDD" id="cd06445">
    <property type="entry name" value="ATase"/>
    <property type="match status" value="1"/>
</dbReference>
<evidence type="ECO:0000256" key="2">
    <source>
        <dbReference type="ARBA" id="ARBA00008711"/>
    </source>
</evidence>
<dbReference type="HAMAP" id="MF_00772">
    <property type="entry name" value="OGT"/>
    <property type="match status" value="1"/>
</dbReference>
<dbReference type="Proteomes" id="UP000824065">
    <property type="component" value="Unassembled WGS sequence"/>
</dbReference>
<evidence type="ECO:0000256" key="6">
    <source>
        <dbReference type="ARBA" id="ARBA00022763"/>
    </source>
</evidence>
<dbReference type="AlphaFoldDB" id="A0A9D2FFA8"/>
<dbReference type="NCBIfam" id="TIGR00589">
    <property type="entry name" value="ogt"/>
    <property type="match status" value="1"/>
</dbReference>
<comment type="catalytic activity">
    <reaction evidence="1 9">
        <text>a 4-O-methyl-thymidine in DNA + L-cysteinyl-[protein] = a thymidine in DNA + S-methyl-L-cysteinyl-[protein]</text>
        <dbReference type="Rhea" id="RHEA:53428"/>
        <dbReference type="Rhea" id="RHEA-COMP:10131"/>
        <dbReference type="Rhea" id="RHEA-COMP:10132"/>
        <dbReference type="Rhea" id="RHEA-COMP:13555"/>
        <dbReference type="Rhea" id="RHEA-COMP:13556"/>
        <dbReference type="ChEBI" id="CHEBI:29950"/>
        <dbReference type="ChEBI" id="CHEBI:82612"/>
        <dbReference type="ChEBI" id="CHEBI:137386"/>
        <dbReference type="ChEBI" id="CHEBI:137387"/>
        <dbReference type="EC" id="2.1.1.63"/>
    </reaction>
</comment>
<dbReference type="PROSITE" id="PS00374">
    <property type="entry name" value="MGMT"/>
    <property type="match status" value="1"/>
</dbReference>
<comment type="catalytic activity">
    <reaction evidence="8 9">
        <text>a 6-O-methyl-2'-deoxyguanosine in DNA + L-cysteinyl-[protein] = S-methyl-L-cysteinyl-[protein] + a 2'-deoxyguanosine in DNA</text>
        <dbReference type="Rhea" id="RHEA:24000"/>
        <dbReference type="Rhea" id="RHEA-COMP:10131"/>
        <dbReference type="Rhea" id="RHEA-COMP:10132"/>
        <dbReference type="Rhea" id="RHEA-COMP:11367"/>
        <dbReference type="Rhea" id="RHEA-COMP:11368"/>
        <dbReference type="ChEBI" id="CHEBI:29950"/>
        <dbReference type="ChEBI" id="CHEBI:82612"/>
        <dbReference type="ChEBI" id="CHEBI:85445"/>
        <dbReference type="ChEBI" id="CHEBI:85448"/>
        <dbReference type="EC" id="2.1.1.63"/>
    </reaction>
</comment>
<keyword evidence="4 9" id="KW-0489">Methyltransferase</keyword>
<comment type="function">
    <text evidence="9">Involved in the cellular defense against the biological effects of O6-methylguanine (O6-MeG) and O4-methylthymine (O4-MeT) in DNA. Repairs the methylated nucleobase in DNA by stoichiometrically transferring the methyl group to a cysteine residue in the enzyme. This is a suicide reaction: the enzyme is irreversibly inactivated.</text>
</comment>
<dbReference type="InterPro" id="IPR036217">
    <property type="entry name" value="MethylDNA_cys_MeTrfase_DNAb"/>
</dbReference>
<dbReference type="Pfam" id="PF01035">
    <property type="entry name" value="DNA_binding_1"/>
    <property type="match status" value="1"/>
</dbReference>
<dbReference type="FunFam" id="1.10.10.10:FF:000214">
    <property type="entry name" value="Methylated-DNA--protein-cysteine methyltransferase"/>
    <property type="match status" value="1"/>
</dbReference>
<evidence type="ECO:0000256" key="7">
    <source>
        <dbReference type="ARBA" id="ARBA00023204"/>
    </source>
</evidence>
<dbReference type="InterPro" id="IPR036388">
    <property type="entry name" value="WH-like_DNA-bd_sf"/>
</dbReference>
<dbReference type="GO" id="GO:0005737">
    <property type="term" value="C:cytoplasm"/>
    <property type="evidence" value="ECO:0007669"/>
    <property type="project" value="UniProtKB-SubCell"/>
</dbReference>
<dbReference type="Gene3D" id="1.10.10.10">
    <property type="entry name" value="Winged helix-like DNA-binding domain superfamily/Winged helix DNA-binding domain"/>
    <property type="match status" value="1"/>
</dbReference>
<feature type="domain" description="Methylated-DNA-[protein]-cysteine S-methyltransferase DNA binding" evidence="10">
    <location>
        <begin position="78"/>
        <end position="163"/>
    </location>
</feature>
<evidence type="ECO:0000259" key="10">
    <source>
        <dbReference type="Pfam" id="PF01035"/>
    </source>
</evidence>
<comment type="miscellaneous">
    <text evidence="9">This enzyme catalyzes only one turnover and therefore is not strictly catalytic. According to one definition, an enzyme is a biocatalyst that acts repeatedly and over many reaction cycles.</text>
</comment>
<dbReference type="GO" id="GO:0003908">
    <property type="term" value="F:methylated-DNA-[protein]-cysteine S-methyltransferase activity"/>
    <property type="evidence" value="ECO:0007669"/>
    <property type="project" value="UniProtKB-UniRule"/>
</dbReference>
<dbReference type="InterPro" id="IPR036631">
    <property type="entry name" value="MGMT_N_sf"/>
</dbReference>
<dbReference type="InterPro" id="IPR023546">
    <property type="entry name" value="MGMT"/>
</dbReference>
<evidence type="ECO:0000256" key="5">
    <source>
        <dbReference type="ARBA" id="ARBA00022679"/>
    </source>
</evidence>
<feature type="active site" description="Nucleophile; methyl group acceptor" evidence="9">
    <location>
        <position position="134"/>
    </location>
</feature>
<evidence type="ECO:0000256" key="8">
    <source>
        <dbReference type="ARBA" id="ARBA00049348"/>
    </source>
</evidence>
<dbReference type="SUPFAM" id="SSF46767">
    <property type="entry name" value="Methylated DNA-protein cysteine methyltransferase, C-terminal domain"/>
    <property type="match status" value="1"/>
</dbReference>
<evidence type="ECO:0000259" key="11">
    <source>
        <dbReference type="Pfam" id="PF02870"/>
    </source>
</evidence>
<evidence type="ECO:0000256" key="4">
    <source>
        <dbReference type="ARBA" id="ARBA00022603"/>
    </source>
</evidence>
<evidence type="ECO:0000313" key="12">
    <source>
        <dbReference type="EMBL" id="HIZ57408.1"/>
    </source>
</evidence>
<reference evidence="12" key="1">
    <citation type="journal article" date="2021" name="PeerJ">
        <title>Extensive microbial diversity within the chicken gut microbiome revealed by metagenomics and culture.</title>
        <authorList>
            <person name="Gilroy R."/>
            <person name="Ravi A."/>
            <person name="Getino M."/>
            <person name="Pursley I."/>
            <person name="Horton D.L."/>
            <person name="Alikhan N.F."/>
            <person name="Baker D."/>
            <person name="Gharbi K."/>
            <person name="Hall N."/>
            <person name="Watson M."/>
            <person name="Adriaenssens E.M."/>
            <person name="Foster-Nyarko E."/>
            <person name="Jarju S."/>
            <person name="Secka A."/>
            <person name="Antonio M."/>
            <person name="Oren A."/>
            <person name="Chaudhuri R.R."/>
            <person name="La Ragione R."/>
            <person name="Hildebrand F."/>
            <person name="Pallen M.J."/>
        </authorList>
    </citation>
    <scope>NUCLEOTIDE SEQUENCE</scope>
    <source>
        <strain evidence="12">ChiBcec16-3735</strain>
    </source>
</reference>